<dbReference type="AlphaFoldDB" id="A0A9P4UIB9"/>
<proteinExistence type="predicted"/>
<dbReference type="OrthoDB" id="3764828at2759"/>
<evidence type="ECO:0000256" key="2">
    <source>
        <dbReference type="SAM" id="Phobius"/>
    </source>
</evidence>
<feature type="compositionally biased region" description="Polar residues" evidence="1">
    <location>
        <begin position="112"/>
        <end position="125"/>
    </location>
</feature>
<protein>
    <submittedName>
        <fullName evidence="3">Uncharacterized protein</fullName>
    </submittedName>
</protein>
<sequence>MSPQNYQGRAALAARDLSNSNAGSDLNGKNIVLIIFVAIVPVLIVAGAVSWLLCCYSRGRGCGRRKKNNKTTPSPGSPPILGANASTGQKAGRTPMAQTAPSHPAQAHTRNDSISSGESNLGSHKSNVKGPTLPQGFV</sequence>
<evidence type="ECO:0000313" key="3">
    <source>
        <dbReference type="EMBL" id="KAF2450142.1"/>
    </source>
</evidence>
<keyword evidence="4" id="KW-1185">Reference proteome</keyword>
<organism evidence="3 4">
    <name type="scientific">Karstenula rhodostoma CBS 690.94</name>
    <dbReference type="NCBI Taxonomy" id="1392251"/>
    <lineage>
        <taxon>Eukaryota</taxon>
        <taxon>Fungi</taxon>
        <taxon>Dikarya</taxon>
        <taxon>Ascomycota</taxon>
        <taxon>Pezizomycotina</taxon>
        <taxon>Dothideomycetes</taxon>
        <taxon>Pleosporomycetidae</taxon>
        <taxon>Pleosporales</taxon>
        <taxon>Massarineae</taxon>
        <taxon>Didymosphaeriaceae</taxon>
        <taxon>Karstenula</taxon>
    </lineage>
</organism>
<reference evidence="3" key="1">
    <citation type="journal article" date="2020" name="Stud. Mycol.">
        <title>101 Dothideomycetes genomes: a test case for predicting lifestyles and emergence of pathogens.</title>
        <authorList>
            <person name="Haridas S."/>
            <person name="Albert R."/>
            <person name="Binder M."/>
            <person name="Bloem J."/>
            <person name="Labutti K."/>
            <person name="Salamov A."/>
            <person name="Andreopoulos B."/>
            <person name="Baker S."/>
            <person name="Barry K."/>
            <person name="Bills G."/>
            <person name="Bluhm B."/>
            <person name="Cannon C."/>
            <person name="Castanera R."/>
            <person name="Culley D."/>
            <person name="Daum C."/>
            <person name="Ezra D."/>
            <person name="Gonzalez J."/>
            <person name="Henrissat B."/>
            <person name="Kuo A."/>
            <person name="Liang C."/>
            <person name="Lipzen A."/>
            <person name="Lutzoni F."/>
            <person name="Magnuson J."/>
            <person name="Mondo S."/>
            <person name="Nolan M."/>
            <person name="Ohm R."/>
            <person name="Pangilinan J."/>
            <person name="Park H.-J."/>
            <person name="Ramirez L."/>
            <person name="Alfaro M."/>
            <person name="Sun H."/>
            <person name="Tritt A."/>
            <person name="Yoshinaga Y."/>
            <person name="Zwiers L.-H."/>
            <person name="Turgeon B."/>
            <person name="Goodwin S."/>
            <person name="Spatafora J."/>
            <person name="Crous P."/>
            <person name="Grigoriev I."/>
        </authorList>
    </citation>
    <scope>NUCLEOTIDE SEQUENCE</scope>
    <source>
        <strain evidence="3">CBS 690.94</strain>
    </source>
</reference>
<comment type="caution">
    <text evidence="3">The sequence shown here is derived from an EMBL/GenBank/DDBJ whole genome shotgun (WGS) entry which is preliminary data.</text>
</comment>
<accession>A0A9P4UIB9</accession>
<evidence type="ECO:0000256" key="1">
    <source>
        <dbReference type="SAM" id="MobiDB-lite"/>
    </source>
</evidence>
<feature type="region of interest" description="Disordered" evidence="1">
    <location>
        <begin position="59"/>
        <end position="138"/>
    </location>
</feature>
<feature type="transmembrane region" description="Helical" evidence="2">
    <location>
        <begin position="31"/>
        <end position="56"/>
    </location>
</feature>
<gene>
    <name evidence="3" type="ORF">P171DRAFT_135187</name>
</gene>
<keyword evidence="2" id="KW-0472">Membrane</keyword>
<keyword evidence="2" id="KW-0812">Transmembrane</keyword>
<keyword evidence="2" id="KW-1133">Transmembrane helix</keyword>
<name>A0A9P4UIB9_9PLEO</name>
<dbReference type="Proteomes" id="UP000799764">
    <property type="component" value="Unassembled WGS sequence"/>
</dbReference>
<evidence type="ECO:0000313" key="4">
    <source>
        <dbReference type="Proteomes" id="UP000799764"/>
    </source>
</evidence>
<dbReference type="EMBL" id="MU001493">
    <property type="protein sequence ID" value="KAF2450142.1"/>
    <property type="molecule type" value="Genomic_DNA"/>
</dbReference>